<evidence type="ECO:0000259" key="2">
    <source>
        <dbReference type="PROSITE" id="PS50943"/>
    </source>
</evidence>
<dbReference type="InterPro" id="IPR001387">
    <property type="entry name" value="Cro/C1-type_HTH"/>
</dbReference>
<feature type="domain" description="HTH cro/C1-type" evidence="2">
    <location>
        <begin position="16"/>
        <end position="68"/>
    </location>
</feature>
<dbReference type="KEGG" id="geo:Geob_1971"/>
<dbReference type="OrthoDB" id="9801008at2"/>
<evidence type="ECO:0000256" key="1">
    <source>
        <dbReference type="ARBA" id="ARBA00023125"/>
    </source>
</evidence>
<gene>
    <name evidence="3" type="ordered locus">Geob_1971</name>
</gene>
<dbReference type="InterPro" id="IPR010982">
    <property type="entry name" value="Lambda_DNA-bd_dom_sf"/>
</dbReference>
<name>B9M862_GEODF</name>
<dbReference type="CDD" id="cd00093">
    <property type="entry name" value="HTH_XRE"/>
    <property type="match status" value="1"/>
</dbReference>
<dbReference type="EMBL" id="CP001390">
    <property type="protein sequence ID" value="ACM20328.1"/>
    <property type="molecule type" value="Genomic_DNA"/>
</dbReference>
<dbReference type="AlphaFoldDB" id="B9M862"/>
<dbReference type="PANTHER" id="PTHR46558">
    <property type="entry name" value="TRACRIPTIONAL REGULATORY PROTEIN-RELATED-RELATED"/>
    <property type="match status" value="1"/>
</dbReference>
<organism evidence="3 4">
    <name type="scientific">Geotalea daltonii (strain DSM 22248 / JCM 15807 / FRC-32)</name>
    <name type="common">Geobacter daltonii</name>
    <dbReference type="NCBI Taxonomy" id="316067"/>
    <lineage>
        <taxon>Bacteria</taxon>
        <taxon>Pseudomonadati</taxon>
        <taxon>Thermodesulfobacteriota</taxon>
        <taxon>Desulfuromonadia</taxon>
        <taxon>Geobacterales</taxon>
        <taxon>Geobacteraceae</taxon>
        <taxon>Geotalea</taxon>
    </lineage>
</organism>
<dbReference type="GO" id="GO:0003677">
    <property type="term" value="F:DNA binding"/>
    <property type="evidence" value="ECO:0007669"/>
    <property type="project" value="UniProtKB-KW"/>
</dbReference>
<dbReference type="STRING" id="316067.Geob_1971"/>
<protein>
    <submittedName>
        <fullName evidence="3">Helix-turn-helix XRE domain protein</fullName>
    </submittedName>
</protein>
<dbReference type="Gene3D" id="1.10.260.40">
    <property type="entry name" value="lambda repressor-like DNA-binding domains"/>
    <property type="match status" value="1"/>
</dbReference>
<evidence type="ECO:0000313" key="4">
    <source>
        <dbReference type="Proteomes" id="UP000007721"/>
    </source>
</evidence>
<evidence type="ECO:0000313" key="3">
    <source>
        <dbReference type="EMBL" id="ACM20328.1"/>
    </source>
</evidence>
<keyword evidence="1" id="KW-0238">DNA-binding</keyword>
<keyword evidence="4" id="KW-1185">Reference proteome</keyword>
<reference evidence="3 4" key="1">
    <citation type="submission" date="2009-01" db="EMBL/GenBank/DDBJ databases">
        <title>Complete sequence of Geobacter sp. FRC-32.</title>
        <authorList>
            <consortium name="US DOE Joint Genome Institute"/>
            <person name="Lucas S."/>
            <person name="Copeland A."/>
            <person name="Lapidus A."/>
            <person name="Glavina del Rio T."/>
            <person name="Dalin E."/>
            <person name="Tice H."/>
            <person name="Bruce D."/>
            <person name="Goodwin L."/>
            <person name="Pitluck S."/>
            <person name="Saunders E."/>
            <person name="Brettin T."/>
            <person name="Detter J.C."/>
            <person name="Han C."/>
            <person name="Larimer F."/>
            <person name="Land M."/>
            <person name="Hauser L."/>
            <person name="Kyrpides N."/>
            <person name="Ovchinnikova G."/>
            <person name="Kostka J."/>
            <person name="Richardson P."/>
        </authorList>
    </citation>
    <scope>NUCLEOTIDE SEQUENCE [LARGE SCALE GENOMIC DNA]</scope>
    <source>
        <strain evidence="4">DSM 22248 / JCM 15807 / FRC-32</strain>
    </source>
</reference>
<dbReference type="HOGENOM" id="CLU_066192_26_3_7"/>
<accession>B9M862</accession>
<dbReference type="RefSeq" id="WP_012647057.1">
    <property type="nucleotide sequence ID" value="NC_011979.1"/>
</dbReference>
<dbReference type="Pfam" id="PF01381">
    <property type="entry name" value="HTH_3"/>
    <property type="match status" value="1"/>
</dbReference>
<dbReference type="SUPFAM" id="SSF47413">
    <property type="entry name" value="lambda repressor-like DNA-binding domains"/>
    <property type="match status" value="1"/>
</dbReference>
<proteinExistence type="predicted"/>
<dbReference type="PROSITE" id="PS50943">
    <property type="entry name" value="HTH_CROC1"/>
    <property type="match status" value="1"/>
</dbReference>
<dbReference type="Proteomes" id="UP000007721">
    <property type="component" value="Chromosome"/>
</dbReference>
<sequence length="115" mass="12898">MSWVKCPPSIPLLGNQLRERAGISQEKLAEHVGVSKGQIQKYEYGKDKMNTDKLQRVADALSVSVQEFFATGEDVLPLAVSEKLLLDAYRSIPNKEIKESILKITTNATRHDDKE</sequence>
<dbReference type="PANTHER" id="PTHR46558:SF4">
    <property type="entry name" value="DNA-BIDING PHAGE PROTEIN"/>
    <property type="match status" value="1"/>
</dbReference>
<dbReference type="SMART" id="SM00530">
    <property type="entry name" value="HTH_XRE"/>
    <property type="match status" value="1"/>
</dbReference>